<dbReference type="InterPro" id="IPR017907">
    <property type="entry name" value="Znf_RING_CS"/>
</dbReference>
<dbReference type="PRINTS" id="PR01406">
    <property type="entry name" value="BBOXZNFINGER"/>
</dbReference>
<dbReference type="InterPro" id="IPR043136">
    <property type="entry name" value="B30.2/SPRY_sf"/>
</dbReference>
<dbReference type="Pfam" id="PF00622">
    <property type="entry name" value="SPRY"/>
    <property type="match status" value="1"/>
</dbReference>
<organism evidence="20 21">
    <name type="scientific">Podarcis muralis</name>
    <name type="common">Wall lizard</name>
    <name type="synonym">Lacerta muralis</name>
    <dbReference type="NCBI Taxonomy" id="64176"/>
    <lineage>
        <taxon>Eukaryota</taxon>
        <taxon>Metazoa</taxon>
        <taxon>Chordata</taxon>
        <taxon>Craniata</taxon>
        <taxon>Vertebrata</taxon>
        <taxon>Euteleostomi</taxon>
        <taxon>Lepidosauria</taxon>
        <taxon>Squamata</taxon>
        <taxon>Bifurcata</taxon>
        <taxon>Unidentata</taxon>
        <taxon>Episquamata</taxon>
        <taxon>Laterata</taxon>
        <taxon>Lacertibaenia</taxon>
        <taxon>Lacertidae</taxon>
        <taxon>Podarcis</taxon>
    </lineage>
</organism>
<evidence type="ECO:0000256" key="2">
    <source>
        <dbReference type="ARBA" id="ARBA00004496"/>
    </source>
</evidence>
<feature type="domain" description="B30.2/SPRY" evidence="19">
    <location>
        <begin position="226"/>
        <end position="421"/>
    </location>
</feature>
<evidence type="ECO:0000256" key="5">
    <source>
        <dbReference type="ARBA" id="ARBA00009651"/>
    </source>
</evidence>
<dbReference type="GO" id="GO:0008270">
    <property type="term" value="F:zinc ion binding"/>
    <property type="evidence" value="ECO:0007669"/>
    <property type="project" value="UniProtKB-KW"/>
</dbReference>
<evidence type="ECO:0000256" key="13">
    <source>
        <dbReference type="ARBA" id="ARBA00022833"/>
    </source>
</evidence>
<dbReference type="SUPFAM" id="SSF57845">
    <property type="entry name" value="B-box zinc-binding domain"/>
    <property type="match status" value="1"/>
</dbReference>
<dbReference type="InterPro" id="IPR006574">
    <property type="entry name" value="PRY"/>
</dbReference>
<evidence type="ECO:0000256" key="4">
    <source>
        <dbReference type="ARBA" id="ARBA00008518"/>
    </source>
</evidence>
<keyword evidence="9" id="KW-0528">Neurotoxin</keyword>
<dbReference type="SMART" id="SM00336">
    <property type="entry name" value="BBOX"/>
    <property type="match status" value="1"/>
</dbReference>
<dbReference type="PROSITE" id="PS00518">
    <property type="entry name" value="ZF_RING_1"/>
    <property type="match status" value="1"/>
</dbReference>
<keyword evidence="12" id="KW-0833">Ubl conjugation pathway</keyword>
<dbReference type="InterPro" id="IPR001841">
    <property type="entry name" value="Znf_RING"/>
</dbReference>
<dbReference type="PRINTS" id="PR01407">
    <property type="entry name" value="BUTYPHLNCDUF"/>
</dbReference>
<dbReference type="SUPFAM" id="SSF49899">
    <property type="entry name" value="Concanavalin A-like lectins/glucanases"/>
    <property type="match status" value="1"/>
</dbReference>
<keyword evidence="14" id="KW-0175">Coiled coil</keyword>
<dbReference type="CDD" id="cd12888">
    <property type="entry name" value="SPRY_PRY_TRIM7_like"/>
    <property type="match status" value="1"/>
</dbReference>
<keyword evidence="7" id="KW-0963">Cytoplasm</keyword>
<evidence type="ECO:0000259" key="18">
    <source>
        <dbReference type="PROSITE" id="PS50119"/>
    </source>
</evidence>
<dbReference type="SMART" id="SM00449">
    <property type="entry name" value="SPRY"/>
    <property type="match status" value="1"/>
</dbReference>
<dbReference type="CDD" id="cd19762">
    <property type="entry name" value="Bbox2_TRIM7-like"/>
    <property type="match status" value="1"/>
</dbReference>
<dbReference type="InterPro" id="IPR003877">
    <property type="entry name" value="SPRY_dom"/>
</dbReference>
<dbReference type="FunFam" id="2.60.120.920:FF:000004">
    <property type="entry name" value="Butyrophilin subfamily 1 member A1"/>
    <property type="match status" value="1"/>
</dbReference>
<evidence type="ECO:0000256" key="1">
    <source>
        <dbReference type="ARBA" id="ARBA00000900"/>
    </source>
</evidence>
<evidence type="ECO:0000256" key="8">
    <source>
        <dbReference type="ARBA" id="ARBA00022679"/>
    </source>
</evidence>
<keyword evidence="10" id="KW-0479">Metal-binding</keyword>
<protein>
    <recommendedName>
        <fullName evidence="6">RING-type E3 ubiquitin transferase</fullName>
        <ecNumber evidence="6">2.3.2.27</ecNumber>
    </recommendedName>
</protein>
<dbReference type="Gene3D" id="2.60.120.920">
    <property type="match status" value="1"/>
</dbReference>
<dbReference type="GeneTree" id="ENSGT01030000234669"/>
<dbReference type="GO" id="GO:0005737">
    <property type="term" value="C:cytoplasm"/>
    <property type="evidence" value="ECO:0007669"/>
    <property type="project" value="UniProtKB-SubCell"/>
</dbReference>
<dbReference type="PANTHER" id="PTHR24103">
    <property type="entry name" value="E3 UBIQUITIN-PROTEIN LIGASE TRIM"/>
    <property type="match status" value="1"/>
</dbReference>
<keyword evidence="8" id="KW-0808">Transferase</keyword>
<dbReference type="AlphaFoldDB" id="A0A670HWX6"/>
<dbReference type="PROSITE" id="PS50119">
    <property type="entry name" value="ZF_BBOX"/>
    <property type="match status" value="1"/>
</dbReference>
<dbReference type="InterPro" id="IPR013320">
    <property type="entry name" value="ConA-like_dom_sf"/>
</dbReference>
<evidence type="ECO:0000259" key="17">
    <source>
        <dbReference type="PROSITE" id="PS50089"/>
    </source>
</evidence>
<dbReference type="SMART" id="SM00589">
    <property type="entry name" value="PRY"/>
    <property type="match status" value="1"/>
</dbReference>
<evidence type="ECO:0000256" key="10">
    <source>
        <dbReference type="ARBA" id="ARBA00022723"/>
    </source>
</evidence>
<keyword evidence="9" id="KW-0800">Toxin</keyword>
<name>A0A670HWX6_PODMU</name>
<dbReference type="PROSITE" id="PS50089">
    <property type="entry name" value="ZF_RING_2"/>
    <property type="match status" value="1"/>
</dbReference>
<comment type="pathway">
    <text evidence="3">Protein modification; protein ubiquitination.</text>
</comment>
<feature type="domain" description="B box-type" evidence="18">
    <location>
        <begin position="82"/>
        <end position="123"/>
    </location>
</feature>
<dbReference type="SMART" id="SM00184">
    <property type="entry name" value="RING"/>
    <property type="match status" value="1"/>
</dbReference>
<dbReference type="EC" id="2.3.2.27" evidence="6"/>
<reference evidence="20" key="2">
    <citation type="submission" date="2025-08" db="UniProtKB">
        <authorList>
            <consortium name="Ensembl"/>
        </authorList>
    </citation>
    <scope>IDENTIFICATION</scope>
</reference>
<dbReference type="OMA" id="HEPRNIR"/>
<dbReference type="InterPro" id="IPR020457">
    <property type="entry name" value="Znf_B-box_chordata"/>
</dbReference>
<comment type="similarity">
    <text evidence="4">Belongs to the TRIM/RBCC family.</text>
</comment>
<dbReference type="PROSITE" id="PS50188">
    <property type="entry name" value="B302_SPRY"/>
    <property type="match status" value="1"/>
</dbReference>
<dbReference type="InterPro" id="IPR001870">
    <property type="entry name" value="B30.2/SPRY"/>
</dbReference>
<evidence type="ECO:0000256" key="16">
    <source>
        <dbReference type="PROSITE-ProRule" id="PRU00024"/>
    </source>
</evidence>
<dbReference type="Proteomes" id="UP000472272">
    <property type="component" value="Chromosome 2"/>
</dbReference>
<evidence type="ECO:0000256" key="14">
    <source>
        <dbReference type="ARBA" id="ARBA00023054"/>
    </source>
</evidence>
<keyword evidence="21" id="KW-1185">Reference proteome</keyword>
<dbReference type="Gene3D" id="3.30.40.10">
    <property type="entry name" value="Zinc/RING finger domain, C3HC4 (zinc finger)"/>
    <property type="match status" value="1"/>
</dbReference>
<evidence type="ECO:0000256" key="9">
    <source>
        <dbReference type="ARBA" id="ARBA00022699"/>
    </source>
</evidence>
<dbReference type="Ensembl" id="ENSPMRT00000003887.1">
    <property type="protein sequence ID" value="ENSPMRP00000003627.1"/>
    <property type="gene ID" value="ENSPMRG00000002529.1"/>
</dbReference>
<dbReference type="SUPFAM" id="SSF57850">
    <property type="entry name" value="RING/U-box"/>
    <property type="match status" value="1"/>
</dbReference>
<evidence type="ECO:0000256" key="7">
    <source>
        <dbReference type="ARBA" id="ARBA00022490"/>
    </source>
</evidence>
<evidence type="ECO:0000256" key="3">
    <source>
        <dbReference type="ARBA" id="ARBA00004906"/>
    </source>
</evidence>
<evidence type="ECO:0000256" key="6">
    <source>
        <dbReference type="ARBA" id="ARBA00012483"/>
    </source>
</evidence>
<keyword evidence="11 16" id="KW-0863">Zinc-finger</keyword>
<dbReference type="Pfam" id="PF13923">
    <property type="entry name" value="zf-C3HC4_2"/>
    <property type="match status" value="1"/>
</dbReference>
<dbReference type="Gene3D" id="3.30.160.60">
    <property type="entry name" value="Classic Zinc Finger"/>
    <property type="match status" value="1"/>
</dbReference>
<comment type="subcellular location">
    <subcellularLocation>
        <location evidence="2">Cytoplasm</location>
    </subcellularLocation>
</comment>
<proteinExistence type="inferred from homology"/>
<feature type="domain" description="RING-type" evidence="17">
    <location>
        <begin position="16"/>
        <end position="54"/>
    </location>
</feature>
<evidence type="ECO:0000256" key="11">
    <source>
        <dbReference type="ARBA" id="ARBA00022771"/>
    </source>
</evidence>
<dbReference type="Pfam" id="PF13765">
    <property type="entry name" value="PRY"/>
    <property type="match status" value="1"/>
</dbReference>
<dbReference type="Pfam" id="PF00643">
    <property type="entry name" value="zf-B_box"/>
    <property type="match status" value="1"/>
</dbReference>
<dbReference type="InterPro" id="IPR000315">
    <property type="entry name" value="Znf_B-box"/>
</dbReference>
<evidence type="ECO:0000313" key="21">
    <source>
        <dbReference type="Proteomes" id="UP000472272"/>
    </source>
</evidence>
<reference evidence="20 21" key="1">
    <citation type="journal article" date="2019" name="Proc. Natl. Acad. Sci. U.S.A.">
        <title>Regulatory changes in pterin and carotenoid genes underlie balanced color polymorphisms in the wall lizard.</title>
        <authorList>
            <person name="Andrade P."/>
            <person name="Pinho C."/>
            <person name="Perez I de Lanuza G."/>
            <person name="Afonso S."/>
            <person name="Brejcha J."/>
            <person name="Rubin C.J."/>
            <person name="Wallerman O."/>
            <person name="Pereira P."/>
            <person name="Sabatino S.J."/>
            <person name="Bellati A."/>
            <person name="Pellitteri-Rosa D."/>
            <person name="Bosakova Z."/>
            <person name="Bunikis I."/>
            <person name="Carretero M.A."/>
            <person name="Feiner N."/>
            <person name="Marsik P."/>
            <person name="Pauperio F."/>
            <person name="Salvi D."/>
            <person name="Soler L."/>
            <person name="While G.M."/>
            <person name="Uller T."/>
            <person name="Font E."/>
            <person name="Andersson L."/>
            <person name="Carneiro M."/>
        </authorList>
    </citation>
    <scope>NUCLEOTIDE SEQUENCE</scope>
</reference>
<comment type="function">
    <text evidence="15">Neurotoxin that produces dose-dependent hypolocomotion and hyperalgesia in mice. May directly act on the central nervous system, as it is 6500-fold more potent when administered intracerebroventricularly than intraperitoneal.</text>
</comment>
<dbReference type="GO" id="GO:0061630">
    <property type="term" value="F:ubiquitin protein ligase activity"/>
    <property type="evidence" value="ECO:0007669"/>
    <property type="project" value="UniProtKB-EC"/>
</dbReference>
<comment type="catalytic activity">
    <reaction evidence="1">
        <text>S-ubiquitinyl-[E2 ubiquitin-conjugating enzyme]-L-cysteine + [acceptor protein]-L-lysine = [E2 ubiquitin-conjugating enzyme]-L-cysteine + N(6)-ubiquitinyl-[acceptor protein]-L-lysine.</text>
        <dbReference type="EC" id="2.3.2.27"/>
    </reaction>
</comment>
<sequence>MAAGTPEKQLREEVTCSICLDYFEDPVTTNCGHNFCRACLRDGLEKNPLCPQCRAALKPRQFKPNRKLANMVEIIRKIEEGKNTKLCKGDQEPCKLFCKDDQVLICVICNLSKEHRDHHVVPVQEAAQEYKVGNCHCLGVQMDRAGGDTIDESEMVHGVESTAVLLFKPENERRWLAQLGDLEREVEKTWKENVASLSDESFRLNMLISDMERKRQQPDTQHFLFSLFLTPLTFFPFSLFPPSVNVILDPDTAHPFLVLSEDLTSVRWEDGYRDLPENSGRFDREFCVLGCERFTSGRHWWEVEVEEEEGAMWALGVARVSLRRKGCFSFSPKEGIWAVGKRPHSPPWPCQLFGLTSPEWTPLALSHEPRKIRVSLDYEGGQVHFFDADSDGLIFAFPSASFSGERILPFFQVSVCVPPCY</sequence>
<dbReference type="InterPro" id="IPR013083">
    <property type="entry name" value="Znf_RING/FYVE/PHD"/>
</dbReference>
<evidence type="ECO:0000259" key="19">
    <source>
        <dbReference type="PROSITE" id="PS50188"/>
    </source>
</evidence>
<evidence type="ECO:0000256" key="12">
    <source>
        <dbReference type="ARBA" id="ARBA00022786"/>
    </source>
</evidence>
<evidence type="ECO:0000313" key="20">
    <source>
        <dbReference type="Ensembl" id="ENSPMRP00000003627.1"/>
    </source>
</evidence>
<comment type="similarity">
    <text evidence="5">Belongs to the ohanin/vespryn family.</text>
</comment>
<keyword evidence="13" id="KW-0862">Zinc</keyword>
<reference evidence="20" key="3">
    <citation type="submission" date="2025-09" db="UniProtKB">
        <authorList>
            <consortium name="Ensembl"/>
        </authorList>
    </citation>
    <scope>IDENTIFICATION</scope>
</reference>
<evidence type="ECO:0000256" key="15">
    <source>
        <dbReference type="ARBA" id="ARBA00034460"/>
    </source>
</evidence>
<dbReference type="InterPro" id="IPR003879">
    <property type="entry name" value="Butyrophylin_SPRY"/>
</dbReference>
<dbReference type="InterPro" id="IPR050143">
    <property type="entry name" value="TRIM/RBCC"/>
</dbReference>
<accession>A0A670HWX6</accession>